<dbReference type="Proteomes" id="UP000501452">
    <property type="component" value="Chromosome"/>
</dbReference>
<protein>
    <submittedName>
        <fullName evidence="1">Uncharacterized protein</fullName>
    </submittedName>
</protein>
<proteinExistence type="predicted"/>
<evidence type="ECO:0000313" key="2">
    <source>
        <dbReference type="Proteomes" id="UP000501452"/>
    </source>
</evidence>
<reference evidence="1 2" key="1">
    <citation type="submission" date="2019-10" db="EMBL/GenBank/DDBJ databases">
        <title>Rubrobacter sp nov SCSIO 52090 isolated from a deep-sea sediment in the South China Sea.</title>
        <authorList>
            <person name="Chen R.W."/>
        </authorList>
    </citation>
    <scope>NUCLEOTIDE SEQUENCE [LARGE SCALE GENOMIC DNA]</scope>
    <source>
        <strain evidence="1 2">SCSIO 52909</strain>
    </source>
</reference>
<sequence length="96" mass="10567">MAEDRPVRLDLSLQEAEALHAALEVLLETAPANPNLDRPHRLLAWRTLAAKTGTGLTARLADLARQSDTLEQYEAVRDEELGPILDGLESAENRDP</sequence>
<dbReference type="AlphaFoldDB" id="A0A6G8Q8D8"/>
<gene>
    <name evidence="1" type="ORF">GBA63_08630</name>
</gene>
<organism evidence="1 2">
    <name type="scientific">Rubrobacter tropicus</name>
    <dbReference type="NCBI Taxonomy" id="2653851"/>
    <lineage>
        <taxon>Bacteria</taxon>
        <taxon>Bacillati</taxon>
        <taxon>Actinomycetota</taxon>
        <taxon>Rubrobacteria</taxon>
        <taxon>Rubrobacterales</taxon>
        <taxon>Rubrobacteraceae</taxon>
        <taxon>Rubrobacter</taxon>
    </lineage>
</organism>
<evidence type="ECO:0000313" key="1">
    <source>
        <dbReference type="EMBL" id="QIN82702.1"/>
    </source>
</evidence>
<dbReference type="EMBL" id="CP045119">
    <property type="protein sequence ID" value="QIN82702.1"/>
    <property type="molecule type" value="Genomic_DNA"/>
</dbReference>
<dbReference type="RefSeq" id="WP_166175293.1">
    <property type="nucleotide sequence ID" value="NZ_CP045119.1"/>
</dbReference>
<dbReference type="KEGG" id="rub:GBA63_08630"/>
<accession>A0A6G8Q8D8</accession>
<name>A0A6G8Q8D8_9ACTN</name>
<keyword evidence="2" id="KW-1185">Reference proteome</keyword>